<accession>A0A9P0XBV9</accession>
<dbReference type="SUPFAM" id="SSF57667">
    <property type="entry name" value="beta-beta-alpha zinc fingers"/>
    <property type="match status" value="3"/>
</dbReference>
<protein>
    <recommendedName>
        <fullName evidence="10">C2H2-type domain-containing protein</fullName>
    </recommendedName>
</protein>
<keyword evidence="6" id="KW-0805">Transcription regulation</keyword>
<comment type="caution">
    <text evidence="11">The sequence shown here is derived from an EMBL/GenBank/DDBJ whole genome shotgun (WGS) entry which is preliminary data.</text>
</comment>
<evidence type="ECO:0000256" key="8">
    <source>
        <dbReference type="ARBA" id="ARBA00023242"/>
    </source>
</evidence>
<evidence type="ECO:0000256" key="6">
    <source>
        <dbReference type="ARBA" id="ARBA00023015"/>
    </source>
</evidence>
<dbReference type="SMART" id="SM00355">
    <property type="entry name" value="ZnF_C2H2"/>
    <property type="match status" value="5"/>
</dbReference>
<dbReference type="InterPro" id="IPR050636">
    <property type="entry name" value="C2H2-ZF_domain-containing"/>
</dbReference>
<evidence type="ECO:0000256" key="9">
    <source>
        <dbReference type="PROSITE-ProRule" id="PRU00042"/>
    </source>
</evidence>
<dbReference type="Pfam" id="PF00096">
    <property type="entry name" value="zf-C2H2"/>
    <property type="match status" value="2"/>
</dbReference>
<keyword evidence="8" id="KW-0539">Nucleus</keyword>
<organism evidence="11 12">
    <name type="scientific">Pieris brassicae</name>
    <name type="common">White butterfly</name>
    <name type="synonym">Large white butterfly</name>
    <dbReference type="NCBI Taxonomy" id="7116"/>
    <lineage>
        <taxon>Eukaryota</taxon>
        <taxon>Metazoa</taxon>
        <taxon>Ecdysozoa</taxon>
        <taxon>Arthropoda</taxon>
        <taxon>Hexapoda</taxon>
        <taxon>Insecta</taxon>
        <taxon>Pterygota</taxon>
        <taxon>Neoptera</taxon>
        <taxon>Endopterygota</taxon>
        <taxon>Lepidoptera</taxon>
        <taxon>Glossata</taxon>
        <taxon>Ditrysia</taxon>
        <taxon>Papilionoidea</taxon>
        <taxon>Pieridae</taxon>
        <taxon>Pierinae</taxon>
        <taxon>Pieris</taxon>
    </lineage>
</organism>
<dbReference type="GO" id="GO:0008270">
    <property type="term" value="F:zinc ion binding"/>
    <property type="evidence" value="ECO:0007669"/>
    <property type="project" value="UniProtKB-KW"/>
</dbReference>
<reference evidence="11" key="1">
    <citation type="submission" date="2022-05" db="EMBL/GenBank/DDBJ databases">
        <authorList>
            <person name="Okamura Y."/>
        </authorList>
    </citation>
    <scope>NUCLEOTIDE SEQUENCE</scope>
</reference>
<dbReference type="InterPro" id="IPR036236">
    <property type="entry name" value="Znf_C2H2_sf"/>
</dbReference>
<evidence type="ECO:0000259" key="10">
    <source>
        <dbReference type="PROSITE" id="PS50157"/>
    </source>
</evidence>
<evidence type="ECO:0000256" key="5">
    <source>
        <dbReference type="ARBA" id="ARBA00022833"/>
    </source>
</evidence>
<keyword evidence="3" id="KW-0677">Repeat</keyword>
<evidence type="ECO:0000256" key="4">
    <source>
        <dbReference type="ARBA" id="ARBA00022771"/>
    </source>
</evidence>
<keyword evidence="4 9" id="KW-0863">Zinc-finger</keyword>
<gene>
    <name evidence="11" type="ORF">PIBRA_LOCUS8780</name>
</gene>
<proteinExistence type="predicted"/>
<evidence type="ECO:0000313" key="11">
    <source>
        <dbReference type="EMBL" id="CAH4032393.1"/>
    </source>
</evidence>
<dbReference type="EMBL" id="CALOZG010000028">
    <property type="protein sequence ID" value="CAH4032393.1"/>
    <property type="molecule type" value="Genomic_DNA"/>
</dbReference>
<dbReference type="PANTHER" id="PTHR47772:SF13">
    <property type="entry name" value="GASTRULA ZINC FINGER PROTEIN XLCGF49.1-LIKE-RELATED"/>
    <property type="match status" value="1"/>
</dbReference>
<evidence type="ECO:0000256" key="1">
    <source>
        <dbReference type="ARBA" id="ARBA00004123"/>
    </source>
</evidence>
<name>A0A9P0XBV9_PIEBR</name>
<keyword evidence="5" id="KW-0862">Zinc</keyword>
<dbReference type="Proteomes" id="UP001152562">
    <property type="component" value="Unassembled WGS sequence"/>
</dbReference>
<dbReference type="PANTHER" id="PTHR47772">
    <property type="entry name" value="ZINC FINGER PROTEIN 200"/>
    <property type="match status" value="1"/>
</dbReference>
<feature type="domain" description="C2H2-type" evidence="10">
    <location>
        <begin position="187"/>
        <end position="214"/>
    </location>
</feature>
<keyword evidence="7" id="KW-0804">Transcription</keyword>
<evidence type="ECO:0000256" key="2">
    <source>
        <dbReference type="ARBA" id="ARBA00022723"/>
    </source>
</evidence>
<evidence type="ECO:0000256" key="7">
    <source>
        <dbReference type="ARBA" id="ARBA00023163"/>
    </source>
</evidence>
<evidence type="ECO:0000256" key="3">
    <source>
        <dbReference type="ARBA" id="ARBA00022737"/>
    </source>
</evidence>
<comment type="subcellular location">
    <subcellularLocation>
        <location evidence="1">Nucleus</location>
    </subcellularLocation>
</comment>
<dbReference type="Gene3D" id="3.30.160.60">
    <property type="entry name" value="Classic Zinc Finger"/>
    <property type="match status" value="3"/>
</dbReference>
<feature type="domain" description="C2H2-type" evidence="10">
    <location>
        <begin position="215"/>
        <end position="243"/>
    </location>
</feature>
<dbReference type="InterPro" id="IPR013087">
    <property type="entry name" value="Znf_C2H2_type"/>
</dbReference>
<dbReference type="PROSITE" id="PS00028">
    <property type="entry name" value="ZINC_FINGER_C2H2_1"/>
    <property type="match status" value="5"/>
</dbReference>
<dbReference type="PROSITE" id="PS50157">
    <property type="entry name" value="ZINC_FINGER_C2H2_2"/>
    <property type="match status" value="4"/>
</dbReference>
<keyword evidence="12" id="KW-1185">Reference proteome</keyword>
<keyword evidence="2" id="KW-0479">Metal-binding</keyword>
<dbReference type="AlphaFoldDB" id="A0A9P0XBV9"/>
<sequence length="271" mass="31336">MAEVITVKVEPYYYDENAEELKSDQQNDQNDVCSEEIKTEEDAPQMNIDFVDIKSEVDTSIVKDEPQENDFILPDLDARDGPPMLGCGVDEELNANAVSNGKYTCDACHRGFDTTQFLTEHKTIHQKQNLECHMCSEKLPNREKYYAHINEHDTDGKFKCTQCTFGCKRKSALLKHQEIHLSKKKNVQCMVCDKIFPRESRLIYHMRSHTNSRPFGCDLCVKKFFNKQNLIKHYKDKHPNASYTITTSDATVAKLVWQKIQKKLKEGGKFE</sequence>
<feature type="domain" description="C2H2-type" evidence="10">
    <location>
        <begin position="103"/>
        <end position="130"/>
    </location>
</feature>
<evidence type="ECO:0000313" key="12">
    <source>
        <dbReference type="Proteomes" id="UP001152562"/>
    </source>
</evidence>
<dbReference type="GO" id="GO:0005634">
    <property type="term" value="C:nucleus"/>
    <property type="evidence" value="ECO:0007669"/>
    <property type="project" value="UniProtKB-SubCell"/>
</dbReference>
<feature type="domain" description="C2H2-type" evidence="10">
    <location>
        <begin position="158"/>
        <end position="185"/>
    </location>
</feature>